<accession>A0A1G2CCM3</accession>
<dbReference type="EMBL" id="MHLA01000025">
    <property type="protein sequence ID" value="OGY98976.1"/>
    <property type="molecule type" value="Genomic_DNA"/>
</dbReference>
<dbReference type="SMART" id="SM00886">
    <property type="entry name" value="Dabb"/>
    <property type="match status" value="1"/>
</dbReference>
<dbReference type="AlphaFoldDB" id="A0A1G2CCM3"/>
<evidence type="ECO:0000313" key="2">
    <source>
        <dbReference type="EMBL" id="OGY98976.1"/>
    </source>
</evidence>
<dbReference type="Proteomes" id="UP000178880">
    <property type="component" value="Unassembled WGS sequence"/>
</dbReference>
<dbReference type="Gene3D" id="3.30.70.100">
    <property type="match status" value="1"/>
</dbReference>
<dbReference type="PROSITE" id="PS51502">
    <property type="entry name" value="S_R_A_B_BARREL"/>
    <property type="match status" value="1"/>
</dbReference>
<gene>
    <name evidence="2" type="ORF">A2945_03985</name>
</gene>
<name>A0A1G2CCM3_9BACT</name>
<dbReference type="STRING" id="1798650.A2945_03985"/>
<dbReference type="Gene3D" id="3.90.79.10">
    <property type="entry name" value="Nucleoside Triphosphate Pyrophosphohydrolase"/>
    <property type="match status" value="1"/>
</dbReference>
<dbReference type="Pfam" id="PF07876">
    <property type="entry name" value="Dabb"/>
    <property type="match status" value="1"/>
</dbReference>
<dbReference type="InterPro" id="IPR011008">
    <property type="entry name" value="Dimeric_a/b-barrel"/>
</dbReference>
<proteinExistence type="predicted"/>
<feature type="domain" description="Stress-response A/B barrel" evidence="1">
    <location>
        <begin position="193"/>
        <end position="287"/>
    </location>
</feature>
<dbReference type="InterPro" id="IPR013097">
    <property type="entry name" value="Dabb"/>
</dbReference>
<organism evidence="2 3">
    <name type="scientific">Candidatus Liptonbacteria bacterium RIFCSPLOWO2_01_FULL_52_25</name>
    <dbReference type="NCBI Taxonomy" id="1798650"/>
    <lineage>
        <taxon>Bacteria</taxon>
        <taxon>Candidatus Liptoniibacteriota</taxon>
    </lineage>
</organism>
<evidence type="ECO:0000313" key="3">
    <source>
        <dbReference type="Proteomes" id="UP000178880"/>
    </source>
</evidence>
<protein>
    <recommendedName>
        <fullName evidence="1">Stress-response A/B barrel domain-containing protein</fullName>
    </recommendedName>
</protein>
<dbReference type="SUPFAM" id="SSF54909">
    <property type="entry name" value="Dimeric alpha+beta barrel"/>
    <property type="match status" value="1"/>
</dbReference>
<reference evidence="2 3" key="1">
    <citation type="journal article" date="2016" name="Nat. Commun.">
        <title>Thousands of microbial genomes shed light on interconnected biogeochemical processes in an aquifer system.</title>
        <authorList>
            <person name="Anantharaman K."/>
            <person name="Brown C.T."/>
            <person name="Hug L.A."/>
            <person name="Sharon I."/>
            <person name="Castelle C.J."/>
            <person name="Probst A.J."/>
            <person name="Thomas B.C."/>
            <person name="Singh A."/>
            <person name="Wilkins M.J."/>
            <person name="Karaoz U."/>
            <person name="Brodie E.L."/>
            <person name="Williams K.H."/>
            <person name="Hubbard S.S."/>
            <person name="Banfield J.F."/>
        </authorList>
    </citation>
    <scope>NUCLEOTIDE SEQUENCE [LARGE SCALE GENOMIC DNA]</scope>
</reference>
<evidence type="ECO:0000259" key="1">
    <source>
        <dbReference type="PROSITE" id="PS51502"/>
    </source>
</evidence>
<comment type="caution">
    <text evidence="2">The sequence shown here is derived from an EMBL/GenBank/DDBJ whole genome shotgun (WGS) entry which is preliminary data.</text>
</comment>
<sequence length="294" mass="33999">MQPTGRLTGTTTGVPLFTYHEDGFQSIEKTWLTDEEYEKVLRSKVLACTDVVFVNRRKRTFYLAWRKALPMTGWFWMGGNRGGINAPLTKGLVAVILDETKLTTITPDRLILRGLMEYFWKDRAQAPQHLGCHMLGLTFSADITEDEARAITLDPKEYGEDELREFTREDLVRERVFPNVIDMYDLVFPPANLWHAVLISFKPDTPEEIRRDIYDRYQTMDADCGGKDAGVLFWKVDRNLDPRKNVHLVEIAVFRDMNALQTFRNHPKHKELTNILSKVADWQVGDINHPIAMP</sequence>